<sequence length="527" mass="57769">MEFFLLTVALLFVTVLVVGVSERIGLPYPILMLLTALVAGFLPFMPTLHIDPELILPLFLPPLLFATAQRSSWSVFRLRWRTLIRMAVLLIVVTAGAVAATVWAFVPLLSLPLAIALGAIVAPPDPVSVDAIATKVKMPRRLTSLLETEGLFNDAMAIVIFQLAVNATINRTDVGLEIIPQFVLGAAAATILGIAMAWLVGAMNRFVPNLVARCAATLVAPYAVYLLAEEVHASGVIAVVVTALELGRRARPQDSRERLTRTAFWEVLEMLATGLAFGFMGIEMNRVVIEEGAHLLTFIPQVALICAVVILVRLAWIFATYYLPHVRAQGMSAAKDSLVLTWCGMRGLATLALALALPVSDAAGQAIEGRNFAVVTACAVLLTTLVIPGLTLPALMRVLKIQDNVELLGRKRRKLANRAQHTAMETLKASPDLDRLPDDYRELVTRRLQTLHTLLLSEESQVESDTLHGQKMAKYRKLIHISDSLQSQALDAARNELLRARNEPGVDPHMVDEIIHRLDQRTMILDR</sequence>
<keyword evidence="2" id="KW-0813">Transport</keyword>
<accession>A0A5B7WSS2</accession>
<name>A0A5B7WSS2_9MICC</name>
<dbReference type="KEGG" id="gcr:GcLGCM259_0260"/>
<organism evidence="12 13">
    <name type="scientific">Glutamicibacter creatinolyticus</name>
    <dbReference type="NCBI Taxonomy" id="162496"/>
    <lineage>
        <taxon>Bacteria</taxon>
        <taxon>Bacillati</taxon>
        <taxon>Actinomycetota</taxon>
        <taxon>Actinomycetes</taxon>
        <taxon>Micrococcales</taxon>
        <taxon>Micrococcaceae</taxon>
        <taxon>Glutamicibacter</taxon>
    </lineage>
</organism>
<proteinExistence type="predicted"/>
<dbReference type="GO" id="GO:0051453">
    <property type="term" value="P:regulation of intracellular pH"/>
    <property type="evidence" value="ECO:0007669"/>
    <property type="project" value="TreeGrafter"/>
</dbReference>
<protein>
    <submittedName>
        <fullName evidence="12">Na(+)/H(+) antiporter ApNhaP</fullName>
    </submittedName>
</protein>
<keyword evidence="9" id="KW-0739">Sodium transport</keyword>
<evidence type="ECO:0000256" key="2">
    <source>
        <dbReference type="ARBA" id="ARBA00022448"/>
    </source>
</evidence>
<feature type="transmembrane region" description="Helical" evidence="10">
    <location>
        <begin position="264"/>
        <end position="282"/>
    </location>
</feature>
<keyword evidence="4 10" id="KW-0812">Transmembrane</keyword>
<dbReference type="InterPro" id="IPR006153">
    <property type="entry name" value="Cation/H_exchanger_TM"/>
</dbReference>
<dbReference type="GO" id="GO:0015385">
    <property type="term" value="F:sodium:proton antiporter activity"/>
    <property type="evidence" value="ECO:0007669"/>
    <property type="project" value="InterPro"/>
</dbReference>
<evidence type="ECO:0000256" key="6">
    <source>
        <dbReference type="ARBA" id="ARBA00023053"/>
    </source>
</evidence>
<evidence type="ECO:0000256" key="1">
    <source>
        <dbReference type="ARBA" id="ARBA00004651"/>
    </source>
</evidence>
<evidence type="ECO:0000256" key="4">
    <source>
        <dbReference type="ARBA" id="ARBA00022692"/>
    </source>
</evidence>
<evidence type="ECO:0000256" key="10">
    <source>
        <dbReference type="SAM" id="Phobius"/>
    </source>
</evidence>
<evidence type="ECO:0000256" key="3">
    <source>
        <dbReference type="ARBA" id="ARBA00022475"/>
    </source>
</evidence>
<keyword evidence="8 10" id="KW-0472">Membrane</keyword>
<evidence type="ECO:0000313" key="13">
    <source>
        <dbReference type="Proteomes" id="UP000307000"/>
    </source>
</evidence>
<keyword evidence="6" id="KW-0915">Sodium</keyword>
<feature type="transmembrane region" description="Helical" evidence="10">
    <location>
        <begin position="372"/>
        <end position="392"/>
    </location>
</feature>
<reference evidence="12 13" key="1">
    <citation type="submission" date="2018-12" db="EMBL/GenBank/DDBJ databases">
        <title>Complete Genome Sequence of Glutamicibacter creatinolyticus strain LGCM259,isolated from an abscess of a 12-year-old mare in Italy.</title>
        <authorList>
            <person name="Santos R.G."/>
            <person name="Silva A.L."/>
            <person name="Seyffert N."/>
            <person name="Castro T.L.P."/>
            <person name="Attili A.R."/>
            <person name="Rifici C."/>
            <person name="Mazzullo G."/>
            <person name="Brenig B."/>
            <person name="Venanzi F."/>
            <person name="Azevedo V."/>
        </authorList>
    </citation>
    <scope>NUCLEOTIDE SEQUENCE [LARGE SCALE GENOMIC DNA]</scope>
    <source>
        <strain evidence="12 13">LGCM 259</strain>
    </source>
</reference>
<dbReference type="Gene3D" id="6.10.140.1330">
    <property type="match status" value="1"/>
</dbReference>
<keyword evidence="13" id="KW-1185">Reference proteome</keyword>
<dbReference type="PANTHER" id="PTHR10110">
    <property type="entry name" value="SODIUM/HYDROGEN EXCHANGER"/>
    <property type="match status" value="1"/>
</dbReference>
<dbReference type="EMBL" id="CP034412">
    <property type="protein sequence ID" value="QCY46043.1"/>
    <property type="molecule type" value="Genomic_DNA"/>
</dbReference>
<feature type="transmembrane region" description="Helical" evidence="10">
    <location>
        <begin position="83"/>
        <end position="106"/>
    </location>
</feature>
<evidence type="ECO:0000256" key="8">
    <source>
        <dbReference type="ARBA" id="ARBA00023136"/>
    </source>
</evidence>
<feature type="transmembrane region" description="Helical" evidence="10">
    <location>
        <begin position="302"/>
        <end position="323"/>
    </location>
</feature>
<dbReference type="GO" id="GO:0098719">
    <property type="term" value="P:sodium ion import across plasma membrane"/>
    <property type="evidence" value="ECO:0007669"/>
    <property type="project" value="TreeGrafter"/>
</dbReference>
<dbReference type="GO" id="GO:0015386">
    <property type="term" value="F:potassium:proton antiporter activity"/>
    <property type="evidence" value="ECO:0007669"/>
    <property type="project" value="TreeGrafter"/>
</dbReference>
<comment type="subcellular location">
    <subcellularLocation>
        <location evidence="1">Cell membrane</location>
        <topology evidence="1">Multi-pass membrane protein</topology>
    </subcellularLocation>
</comment>
<evidence type="ECO:0000256" key="5">
    <source>
        <dbReference type="ARBA" id="ARBA00022989"/>
    </source>
</evidence>
<keyword evidence="7" id="KW-0406">Ion transport</keyword>
<dbReference type="PANTHER" id="PTHR10110:SF86">
    <property type="entry name" value="SODIUM_HYDROGEN EXCHANGER 7"/>
    <property type="match status" value="1"/>
</dbReference>
<dbReference type="Pfam" id="PF00999">
    <property type="entry name" value="Na_H_Exchanger"/>
    <property type="match status" value="1"/>
</dbReference>
<feature type="transmembrane region" description="Helical" evidence="10">
    <location>
        <begin position="339"/>
        <end position="360"/>
    </location>
</feature>
<feature type="transmembrane region" description="Helical" evidence="10">
    <location>
        <begin position="182"/>
        <end position="202"/>
    </location>
</feature>
<feature type="transmembrane region" description="Helical" evidence="10">
    <location>
        <begin position="222"/>
        <end position="244"/>
    </location>
</feature>
<evidence type="ECO:0000256" key="7">
    <source>
        <dbReference type="ARBA" id="ARBA00023065"/>
    </source>
</evidence>
<feature type="transmembrane region" description="Helical" evidence="10">
    <location>
        <begin position="29"/>
        <end position="48"/>
    </location>
</feature>
<dbReference type="GO" id="GO:0005886">
    <property type="term" value="C:plasma membrane"/>
    <property type="evidence" value="ECO:0007669"/>
    <property type="project" value="UniProtKB-SubCell"/>
</dbReference>
<feature type="domain" description="Cation/H+ exchanger transmembrane" evidence="11">
    <location>
        <begin position="13"/>
        <end position="396"/>
    </location>
</feature>
<dbReference type="InterPro" id="IPR018422">
    <property type="entry name" value="Cation/H_exchanger_CPA1"/>
</dbReference>
<evidence type="ECO:0000259" key="11">
    <source>
        <dbReference type="Pfam" id="PF00999"/>
    </source>
</evidence>
<dbReference type="AlphaFoldDB" id="A0A5B7WSS2"/>
<keyword evidence="5 10" id="KW-1133">Transmembrane helix</keyword>
<evidence type="ECO:0000313" key="12">
    <source>
        <dbReference type="EMBL" id="QCY46043.1"/>
    </source>
</evidence>
<dbReference type="Proteomes" id="UP000307000">
    <property type="component" value="Chromosome"/>
</dbReference>
<dbReference type="RefSeq" id="WP_138925525.1">
    <property type="nucleotide sequence ID" value="NZ_CP034412.1"/>
</dbReference>
<gene>
    <name evidence="12" type="ORF">GcLGCM259_0260</name>
</gene>
<evidence type="ECO:0000256" key="9">
    <source>
        <dbReference type="ARBA" id="ARBA00023201"/>
    </source>
</evidence>
<keyword evidence="3" id="KW-1003">Cell membrane</keyword>